<dbReference type="Pfam" id="PF01494">
    <property type="entry name" value="FAD_binding_3"/>
    <property type="match status" value="1"/>
</dbReference>
<name>A0A438AF40_9RHOB</name>
<gene>
    <name evidence="4" type="primary">pobA</name>
    <name evidence="4" type="ORF">EKE94_14870</name>
</gene>
<dbReference type="InterPro" id="IPR012733">
    <property type="entry name" value="HB_mOase"/>
</dbReference>
<dbReference type="InterPro" id="IPR002938">
    <property type="entry name" value="FAD-bd"/>
</dbReference>
<accession>A0A438AF40</accession>
<comment type="caution">
    <text evidence="4">The sequence shown here is derived from an EMBL/GenBank/DDBJ whole genome shotgun (WGS) entry which is preliminary data.</text>
</comment>
<dbReference type="Proteomes" id="UP000285908">
    <property type="component" value="Unassembled WGS sequence"/>
</dbReference>
<dbReference type="PRINTS" id="PR00420">
    <property type="entry name" value="RNGMNOXGNASE"/>
</dbReference>
<dbReference type="Gene3D" id="3.30.9.10">
    <property type="entry name" value="D-Amino Acid Oxidase, subunit A, domain 2"/>
    <property type="match status" value="1"/>
</dbReference>
<reference evidence="4 5" key="1">
    <citation type="submission" date="2018-11" db="EMBL/GenBank/DDBJ databases">
        <title>Mesobaculum littorinae gen. nov., sp. nov., isolated from Littorina scabra that represents a novel genus of the order Rhodobacteraceae.</title>
        <authorList>
            <person name="Li F."/>
        </authorList>
    </citation>
    <scope>NUCLEOTIDE SEQUENCE [LARGE SCALE GENOMIC DNA]</scope>
    <source>
        <strain evidence="4 5">M0103</strain>
    </source>
</reference>
<dbReference type="PANTHER" id="PTHR43004">
    <property type="entry name" value="TRK SYSTEM POTASSIUM UPTAKE PROTEIN"/>
    <property type="match status" value="1"/>
</dbReference>
<keyword evidence="2" id="KW-0274">FAD</keyword>
<dbReference type="OrthoDB" id="9791689at2"/>
<keyword evidence="5" id="KW-1185">Reference proteome</keyword>
<dbReference type="SUPFAM" id="SSF51905">
    <property type="entry name" value="FAD/NAD(P)-binding domain"/>
    <property type="match status" value="1"/>
</dbReference>
<proteinExistence type="predicted"/>
<organism evidence="4 5">
    <name type="scientific">Mesobaculum littorinae</name>
    <dbReference type="NCBI Taxonomy" id="2486419"/>
    <lineage>
        <taxon>Bacteria</taxon>
        <taxon>Pseudomonadati</taxon>
        <taxon>Pseudomonadota</taxon>
        <taxon>Alphaproteobacteria</taxon>
        <taxon>Rhodobacterales</taxon>
        <taxon>Roseobacteraceae</taxon>
        <taxon>Mesobaculum</taxon>
    </lineage>
</organism>
<dbReference type="PANTHER" id="PTHR43004:SF3">
    <property type="entry name" value="P-HYDROXYBENZOATE HYDROXYLASE"/>
    <property type="match status" value="1"/>
</dbReference>
<keyword evidence="1" id="KW-0285">Flavoprotein</keyword>
<evidence type="ECO:0000313" key="4">
    <source>
        <dbReference type="EMBL" id="RVV97292.1"/>
    </source>
</evidence>
<evidence type="ECO:0000259" key="3">
    <source>
        <dbReference type="Pfam" id="PF01494"/>
    </source>
</evidence>
<dbReference type="GO" id="GO:0071949">
    <property type="term" value="F:FAD binding"/>
    <property type="evidence" value="ECO:0007669"/>
    <property type="project" value="InterPro"/>
</dbReference>
<dbReference type="NCBIfam" id="NF006091">
    <property type="entry name" value="PRK08243.1"/>
    <property type="match status" value="1"/>
</dbReference>
<evidence type="ECO:0000256" key="2">
    <source>
        <dbReference type="ARBA" id="ARBA00022827"/>
    </source>
</evidence>
<dbReference type="EMBL" id="RQXX01000005">
    <property type="protein sequence ID" value="RVV97292.1"/>
    <property type="molecule type" value="Genomic_DNA"/>
</dbReference>
<dbReference type="InterPro" id="IPR050641">
    <property type="entry name" value="RIFMO-like"/>
</dbReference>
<dbReference type="AlphaFoldDB" id="A0A438AF40"/>
<dbReference type="GO" id="GO:0043639">
    <property type="term" value="P:benzoate catabolic process"/>
    <property type="evidence" value="ECO:0007669"/>
    <property type="project" value="InterPro"/>
</dbReference>
<dbReference type="RefSeq" id="WP_127907417.1">
    <property type="nucleotide sequence ID" value="NZ_RQXX01000005.1"/>
</dbReference>
<dbReference type="SUPFAM" id="SSF54373">
    <property type="entry name" value="FAD-linked reductases, C-terminal domain"/>
    <property type="match status" value="1"/>
</dbReference>
<dbReference type="Gene3D" id="3.50.50.60">
    <property type="entry name" value="FAD/NAD(P)-binding domain"/>
    <property type="match status" value="1"/>
</dbReference>
<feature type="domain" description="FAD-binding" evidence="3">
    <location>
        <begin position="2"/>
        <end position="342"/>
    </location>
</feature>
<dbReference type="InterPro" id="IPR036188">
    <property type="entry name" value="FAD/NAD-bd_sf"/>
</dbReference>
<dbReference type="NCBIfam" id="TIGR02360">
    <property type="entry name" value="pbenz_hydroxyl"/>
    <property type="match status" value="1"/>
</dbReference>
<dbReference type="EC" id="1.14.13.2" evidence="4"/>
<protein>
    <submittedName>
        <fullName evidence="4">4-hydroxybenzoate 3-monooxygenase</fullName>
        <ecNumber evidence="4">1.14.13.2</ecNumber>
    </submittedName>
</protein>
<evidence type="ECO:0000256" key="1">
    <source>
        <dbReference type="ARBA" id="ARBA00022630"/>
    </source>
</evidence>
<keyword evidence="4" id="KW-0503">Monooxygenase</keyword>
<dbReference type="GO" id="GO:0018659">
    <property type="term" value="F:4-hydroxybenzoate 3-monooxygenase activity"/>
    <property type="evidence" value="ECO:0007669"/>
    <property type="project" value="UniProtKB-EC"/>
</dbReference>
<keyword evidence="4" id="KW-0560">Oxidoreductase</keyword>
<evidence type="ECO:0000313" key="5">
    <source>
        <dbReference type="Proteomes" id="UP000285908"/>
    </source>
</evidence>
<sequence length="389" mass="43521">MRTQVCIIGGGPAGLLLSQLLHRAGIDTVVLERRSRAYVLSRIRAGVLEWGTVKLLESAGLGQRMHAEGYVHDGTYLAAQNRGFRVDFKALTGTPVMVYGQTEVTHDLYDARDAMDGVVIDEAEGVTPHDVDTDAPYVTYTKDGTEHRIDCDFVAGCDGYHGVSRQTIPASVLRTFERVYPFGWLGVLSETPPVSHELIYANHARGFALCSMRNANLSRYYVQAPVDDPIEKWSDDAFWDELRRRIPEDAADRLVTGPSIEKSIAPLRSFVAEPMRWGRLFLVGDAAHIVPPTGAKGLNLAMSDVHYLFEALKTHYHDGDAAGIEGYSETALARVWKAIRFSWWMTTTMHRFPDQTDFDQRIQETEIDYLEGSETAQRSMAENYVGLPY</sequence>